<dbReference type="SUPFAM" id="SSF50965">
    <property type="entry name" value="Galactose oxidase, central domain"/>
    <property type="match status" value="1"/>
</dbReference>
<keyword evidence="3" id="KW-1185">Reference proteome</keyword>
<dbReference type="Proteomes" id="UP001215712">
    <property type="component" value="Unassembled WGS sequence"/>
</dbReference>
<dbReference type="InterPro" id="IPR015202">
    <property type="entry name" value="GO-like_E_set"/>
</dbReference>
<dbReference type="Pfam" id="PF09118">
    <property type="entry name" value="GO-like_E_set"/>
    <property type="match status" value="1"/>
</dbReference>
<evidence type="ECO:0000313" key="2">
    <source>
        <dbReference type="EMBL" id="KAJ5719757.1"/>
    </source>
</evidence>
<dbReference type="InterPro" id="IPR013783">
    <property type="entry name" value="Ig-like_fold"/>
</dbReference>
<name>A0AAD6MUQ6_9EURO</name>
<accession>A0AAD6MUQ6</accession>
<protein>
    <recommendedName>
        <fullName evidence="1">Galactose oxidase-like Early set domain-containing protein</fullName>
    </recommendedName>
</protein>
<dbReference type="PANTHER" id="PTHR32208:SF68">
    <property type="entry name" value="GALACTOSE OXIDASE"/>
    <property type="match status" value="1"/>
</dbReference>
<dbReference type="InterPro" id="IPR008979">
    <property type="entry name" value="Galactose-bd-like_sf"/>
</dbReference>
<dbReference type="SUPFAM" id="SSF49785">
    <property type="entry name" value="Galactose-binding domain-like"/>
    <property type="match status" value="1"/>
</dbReference>
<dbReference type="PANTHER" id="PTHR32208">
    <property type="entry name" value="SECRETED PROTEIN-RELATED"/>
    <property type="match status" value="1"/>
</dbReference>
<dbReference type="InterPro" id="IPR037293">
    <property type="entry name" value="Gal_Oxidase_central_sf"/>
</dbReference>
<reference evidence="2" key="1">
    <citation type="journal article" date="2023" name="IMA Fungus">
        <title>Comparative genomic study of the Penicillium genus elucidates a diverse pangenome and 15 lateral gene transfer events.</title>
        <authorList>
            <person name="Petersen C."/>
            <person name="Sorensen T."/>
            <person name="Nielsen M.R."/>
            <person name="Sondergaard T.E."/>
            <person name="Sorensen J.L."/>
            <person name="Fitzpatrick D.A."/>
            <person name="Frisvad J.C."/>
            <person name="Nielsen K.L."/>
        </authorList>
    </citation>
    <scope>NUCLEOTIDE SEQUENCE</scope>
    <source>
        <strain evidence="2">IBT 17514</strain>
    </source>
</reference>
<dbReference type="SUPFAM" id="SSF81296">
    <property type="entry name" value="E set domains"/>
    <property type="match status" value="1"/>
</dbReference>
<dbReference type="Gene3D" id="2.130.10.80">
    <property type="entry name" value="Galactose oxidase/kelch, beta-propeller"/>
    <property type="match status" value="1"/>
</dbReference>
<dbReference type="Gene3D" id="2.60.40.10">
    <property type="entry name" value="Immunoglobulins"/>
    <property type="match status" value="1"/>
</dbReference>
<dbReference type="InterPro" id="IPR014756">
    <property type="entry name" value="Ig_E-set"/>
</dbReference>
<gene>
    <name evidence="2" type="ORF">N7493_007335</name>
</gene>
<comment type="caution">
    <text evidence="2">The sequence shown here is derived from an EMBL/GenBank/DDBJ whole genome shotgun (WGS) entry which is preliminary data.</text>
</comment>
<organism evidence="2 3">
    <name type="scientific">Penicillium malachiteum</name>
    <dbReference type="NCBI Taxonomy" id="1324776"/>
    <lineage>
        <taxon>Eukaryota</taxon>
        <taxon>Fungi</taxon>
        <taxon>Dikarya</taxon>
        <taxon>Ascomycota</taxon>
        <taxon>Pezizomycotina</taxon>
        <taxon>Eurotiomycetes</taxon>
        <taxon>Eurotiomycetidae</taxon>
        <taxon>Eurotiales</taxon>
        <taxon>Aspergillaceae</taxon>
        <taxon>Penicillium</taxon>
    </lineage>
</organism>
<dbReference type="EMBL" id="JAQJAN010000010">
    <property type="protein sequence ID" value="KAJ5719757.1"/>
    <property type="molecule type" value="Genomic_DNA"/>
</dbReference>
<dbReference type="CDD" id="cd02851">
    <property type="entry name" value="E_set_GO_C"/>
    <property type="match status" value="1"/>
</dbReference>
<feature type="domain" description="Galactose oxidase-like Early set" evidence="1">
    <location>
        <begin position="352"/>
        <end position="447"/>
    </location>
</feature>
<dbReference type="AlphaFoldDB" id="A0AAD6MUQ6"/>
<evidence type="ECO:0000259" key="1">
    <source>
        <dbReference type="Pfam" id="PF09118"/>
    </source>
</evidence>
<sequence length="449" mass="48428">MSELEALYTEGTTPDTANIGDLQVSTLSHETTDHECDKAIDDPTTSFWLSAQTNTSQRITIKLSDKEKIHEVTLSLDGKHWETVAYGTWWPDTSQKVSSFQPKKAKFLRLSGPAPNGISIADIRVYETEFIEPNPAGGAWGTTIDFLLYPSPVPLIRFLEMSLSDKHGWLFTWTGGSVFQAGPSKEMNWYGTPDTGTTAPAGTRTCDGDAMGGNAVMYDKGKILAFGGSKYYETTEATKYAAIISIDQPDEPANVLQDAGGGMKYERTFHSSVVLPDGSTFVNGGQVVTLLFDESQPQLTPEIFVPDPTNNQDGTVLTGGGGLCGSCDSNHFDGQIYTPSYLLNTDGSSRVRPVIESASQNAVKPGDTVQITTDGPVNAEASIIRYGSTTHTVNTDQRRISVQLSSIGSNAYTFDIPSEPGIALPGYYMLFVLNNDGAPSHSVNIQVTV</sequence>
<evidence type="ECO:0000313" key="3">
    <source>
        <dbReference type="Proteomes" id="UP001215712"/>
    </source>
</evidence>
<dbReference type="InterPro" id="IPR011043">
    <property type="entry name" value="Gal_Oxase/kelch_b-propeller"/>
</dbReference>
<reference evidence="2" key="2">
    <citation type="submission" date="2023-01" db="EMBL/GenBank/DDBJ databases">
        <authorList>
            <person name="Petersen C."/>
        </authorList>
    </citation>
    <scope>NUCLEOTIDE SEQUENCE</scope>
    <source>
        <strain evidence="2">IBT 17514</strain>
    </source>
</reference>
<dbReference type="Gene3D" id="2.60.120.260">
    <property type="entry name" value="Galactose-binding domain-like"/>
    <property type="match status" value="1"/>
</dbReference>
<proteinExistence type="predicted"/>